<evidence type="ECO:0000313" key="8">
    <source>
        <dbReference type="EMBL" id="PWW03350.1"/>
    </source>
</evidence>
<evidence type="ECO:0000313" key="9">
    <source>
        <dbReference type="Proteomes" id="UP000246352"/>
    </source>
</evidence>
<dbReference type="UniPathway" id="UPA00074">
    <property type="reaction ID" value="UER00126"/>
</dbReference>
<feature type="binding site" evidence="6">
    <location>
        <position position="116"/>
    </location>
    <ligand>
        <name>(6R)-10-formyltetrahydrofolate</name>
        <dbReference type="ChEBI" id="CHEBI:195366"/>
    </ligand>
</feature>
<dbReference type="OrthoDB" id="9806170at2"/>
<feature type="domain" description="Formyl transferase N-terminal" evidence="7">
    <location>
        <begin position="12"/>
        <end position="191"/>
    </location>
</feature>
<keyword evidence="3 6" id="KW-0658">Purine biosynthesis</keyword>
<dbReference type="PROSITE" id="PS00373">
    <property type="entry name" value="GART"/>
    <property type="match status" value="1"/>
</dbReference>
<feature type="binding site" evidence="6">
    <location>
        <begin position="21"/>
        <end position="23"/>
    </location>
    <ligand>
        <name>N(1)-(5-phospho-beta-D-ribosyl)glycinamide</name>
        <dbReference type="ChEBI" id="CHEBI:143788"/>
    </ligand>
</feature>
<evidence type="ECO:0000256" key="1">
    <source>
        <dbReference type="ARBA" id="ARBA00005054"/>
    </source>
</evidence>
<dbReference type="AlphaFoldDB" id="A0A317PVA2"/>
<evidence type="ECO:0000259" key="7">
    <source>
        <dbReference type="Pfam" id="PF00551"/>
    </source>
</evidence>
<feature type="active site" description="Proton donor" evidence="6">
    <location>
        <position position="118"/>
    </location>
</feature>
<sequence>MSAAATAAGRTRVAVLISGRGSNMAALMEAARSTDYPARIALVISDKPEAKGLQTAGSYNIATRAIARTAFADKASHEAAISEAIEASGAELVCLAGYMRLLSGSFIHRWRGRIINIHPSLLPSFPGLDTHHRALAAGCRIHGCTVHFVTEGMDEGPIIAQAAVPVLTGDTPESLSARVLEAEHRLYPEALAMVARGAVRMGADGQAIFRD</sequence>
<dbReference type="InterPro" id="IPR002376">
    <property type="entry name" value="Formyl_transf_N"/>
</dbReference>
<keyword evidence="9" id="KW-1185">Reference proteome</keyword>
<comment type="caution">
    <text evidence="8">The sequence shown here is derived from an EMBL/GenBank/DDBJ whole genome shotgun (WGS) entry which is preliminary data.</text>
</comment>
<protein>
    <recommendedName>
        <fullName evidence="6">Phosphoribosylglycinamide formyltransferase</fullName>
        <ecNumber evidence="6">2.1.2.2</ecNumber>
    </recommendedName>
    <alternativeName>
        <fullName evidence="6">5'-phosphoribosylglycinamide transformylase</fullName>
    </alternativeName>
    <alternativeName>
        <fullName evidence="6">GAR transformylase</fullName>
        <shortName evidence="6">GART</shortName>
    </alternativeName>
</protein>
<dbReference type="RefSeq" id="WP_110029927.1">
    <property type="nucleotide sequence ID" value="NZ_QGTR01000001.1"/>
</dbReference>
<name>A0A317PVA2_9HYPH</name>
<dbReference type="InterPro" id="IPR036477">
    <property type="entry name" value="Formyl_transf_N_sf"/>
</dbReference>
<evidence type="ECO:0000256" key="5">
    <source>
        <dbReference type="ARBA" id="ARBA00047664"/>
    </source>
</evidence>
<dbReference type="EMBL" id="QGTR01000001">
    <property type="protein sequence ID" value="PWW03350.1"/>
    <property type="molecule type" value="Genomic_DNA"/>
</dbReference>
<dbReference type="GO" id="GO:0005829">
    <property type="term" value="C:cytosol"/>
    <property type="evidence" value="ECO:0007669"/>
    <property type="project" value="TreeGrafter"/>
</dbReference>
<evidence type="ECO:0000256" key="2">
    <source>
        <dbReference type="ARBA" id="ARBA00022679"/>
    </source>
</evidence>
<feature type="binding site" evidence="6">
    <location>
        <position position="68"/>
    </location>
    <ligand>
        <name>(6R)-10-formyltetrahydrofolate</name>
        <dbReference type="ChEBI" id="CHEBI:195366"/>
    </ligand>
</feature>
<dbReference type="PANTHER" id="PTHR43369:SF2">
    <property type="entry name" value="PHOSPHORIBOSYLGLYCINAMIDE FORMYLTRANSFERASE"/>
    <property type="match status" value="1"/>
</dbReference>
<evidence type="ECO:0000256" key="4">
    <source>
        <dbReference type="ARBA" id="ARBA00038440"/>
    </source>
</evidence>
<gene>
    <name evidence="6" type="primary">purN</name>
    <name evidence="8" type="ORF">DFR52_10130</name>
</gene>
<feature type="site" description="Raises pKa of active site His" evidence="6">
    <location>
        <position position="154"/>
    </location>
</feature>
<dbReference type="SUPFAM" id="SSF53328">
    <property type="entry name" value="Formyltransferase"/>
    <property type="match status" value="1"/>
</dbReference>
<keyword evidence="2 6" id="KW-0808">Transferase</keyword>
<dbReference type="NCBIfam" id="TIGR00639">
    <property type="entry name" value="PurN"/>
    <property type="match status" value="1"/>
</dbReference>
<comment type="pathway">
    <text evidence="1 6">Purine metabolism; IMP biosynthesis via de novo pathway; N(2)-formyl-N(1)-(5-phospho-D-ribosyl)glycinamide from N(1)-(5-phospho-D-ribosyl)glycinamide (10-formyl THF route): step 1/1.</text>
</comment>
<evidence type="ECO:0000256" key="6">
    <source>
        <dbReference type="HAMAP-Rule" id="MF_01930"/>
    </source>
</evidence>
<dbReference type="Proteomes" id="UP000246352">
    <property type="component" value="Unassembled WGS sequence"/>
</dbReference>
<comment type="function">
    <text evidence="6">Catalyzes the transfer of a formyl group from 10-formyltetrahydrofolate to 5-phospho-ribosyl-glycinamide (GAR), producing 5-phospho-ribosyl-N-formylglycinamide (FGAR) and tetrahydrofolate.</text>
</comment>
<dbReference type="PANTHER" id="PTHR43369">
    <property type="entry name" value="PHOSPHORIBOSYLGLYCINAMIDE FORMYLTRANSFERASE"/>
    <property type="match status" value="1"/>
</dbReference>
<evidence type="ECO:0000256" key="3">
    <source>
        <dbReference type="ARBA" id="ARBA00022755"/>
    </source>
</evidence>
<reference evidence="8 9" key="1">
    <citation type="submission" date="2018-05" db="EMBL/GenBank/DDBJ databases">
        <title>Genomic Encyclopedia of Type Strains, Phase IV (KMG-IV): sequencing the most valuable type-strain genomes for metagenomic binning, comparative biology and taxonomic classification.</title>
        <authorList>
            <person name="Goeker M."/>
        </authorList>
    </citation>
    <scope>NUCLEOTIDE SEQUENCE [LARGE SCALE GENOMIC DNA]</scope>
    <source>
        <strain evidence="8 9">DSM 16791</strain>
    </source>
</reference>
<dbReference type="InterPro" id="IPR004607">
    <property type="entry name" value="GART"/>
</dbReference>
<dbReference type="GO" id="GO:0006189">
    <property type="term" value="P:'de novo' IMP biosynthetic process"/>
    <property type="evidence" value="ECO:0007669"/>
    <property type="project" value="UniProtKB-UniRule"/>
</dbReference>
<dbReference type="HAMAP" id="MF_01930">
    <property type="entry name" value="PurN"/>
    <property type="match status" value="1"/>
</dbReference>
<comment type="catalytic activity">
    <reaction evidence="5 6">
        <text>N(1)-(5-phospho-beta-D-ribosyl)glycinamide + (6R)-10-formyltetrahydrofolate = N(2)-formyl-N(1)-(5-phospho-beta-D-ribosyl)glycinamide + (6S)-5,6,7,8-tetrahydrofolate + H(+)</text>
        <dbReference type="Rhea" id="RHEA:15053"/>
        <dbReference type="ChEBI" id="CHEBI:15378"/>
        <dbReference type="ChEBI" id="CHEBI:57453"/>
        <dbReference type="ChEBI" id="CHEBI:143788"/>
        <dbReference type="ChEBI" id="CHEBI:147286"/>
        <dbReference type="ChEBI" id="CHEBI:195366"/>
        <dbReference type="EC" id="2.1.2.2"/>
    </reaction>
</comment>
<dbReference type="CDD" id="cd08645">
    <property type="entry name" value="FMT_core_GART"/>
    <property type="match status" value="1"/>
</dbReference>
<dbReference type="Gene3D" id="3.40.50.170">
    <property type="entry name" value="Formyl transferase, N-terminal domain"/>
    <property type="match status" value="1"/>
</dbReference>
<comment type="similarity">
    <text evidence="4 6">Belongs to the GART family.</text>
</comment>
<proteinExistence type="inferred from homology"/>
<dbReference type="InterPro" id="IPR001555">
    <property type="entry name" value="GART_AS"/>
</dbReference>
<dbReference type="EC" id="2.1.2.2" evidence="6"/>
<dbReference type="Pfam" id="PF00551">
    <property type="entry name" value="Formyl_trans_N"/>
    <property type="match status" value="1"/>
</dbReference>
<dbReference type="GO" id="GO:0004644">
    <property type="term" value="F:phosphoribosylglycinamide formyltransferase activity"/>
    <property type="evidence" value="ECO:0007669"/>
    <property type="project" value="UniProtKB-UniRule"/>
</dbReference>
<feature type="binding site" evidence="6">
    <location>
        <begin position="99"/>
        <end position="102"/>
    </location>
    <ligand>
        <name>(6R)-10-formyltetrahydrofolate</name>
        <dbReference type="ChEBI" id="CHEBI:195366"/>
    </ligand>
</feature>
<organism evidence="8 9">
    <name type="scientific">Hoeflea marina</name>
    <dbReference type="NCBI Taxonomy" id="274592"/>
    <lineage>
        <taxon>Bacteria</taxon>
        <taxon>Pseudomonadati</taxon>
        <taxon>Pseudomonadota</taxon>
        <taxon>Alphaproteobacteria</taxon>
        <taxon>Hyphomicrobiales</taxon>
        <taxon>Rhizobiaceae</taxon>
        <taxon>Hoeflea</taxon>
    </lineage>
</organism>
<accession>A0A317PVA2</accession>